<gene>
    <name evidence="2" type="ORF">M9Y10_034853</name>
</gene>
<feature type="region of interest" description="Disordered" evidence="1">
    <location>
        <begin position="136"/>
        <end position="163"/>
    </location>
</feature>
<evidence type="ECO:0000256" key="1">
    <source>
        <dbReference type="SAM" id="MobiDB-lite"/>
    </source>
</evidence>
<evidence type="ECO:0000313" key="3">
    <source>
        <dbReference type="Proteomes" id="UP001470230"/>
    </source>
</evidence>
<dbReference type="Proteomes" id="UP001470230">
    <property type="component" value="Unassembled WGS sequence"/>
</dbReference>
<reference evidence="2 3" key="1">
    <citation type="submission" date="2024-04" db="EMBL/GenBank/DDBJ databases">
        <title>Tritrichomonas musculus Genome.</title>
        <authorList>
            <person name="Alves-Ferreira E."/>
            <person name="Grigg M."/>
            <person name="Lorenzi H."/>
            <person name="Galac M."/>
        </authorList>
    </citation>
    <scope>NUCLEOTIDE SEQUENCE [LARGE SCALE GENOMIC DNA]</scope>
    <source>
        <strain evidence="2 3">EAF2021</strain>
    </source>
</reference>
<name>A0ABR2KG31_9EUKA</name>
<dbReference type="EMBL" id="JAPFFF010000005">
    <property type="protein sequence ID" value="KAK8890094.1"/>
    <property type="molecule type" value="Genomic_DNA"/>
</dbReference>
<evidence type="ECO:0000313" key="2">
    <source>
        <dbReference type="EMBL" id="KAK8890094.1"/>
    </source>
</evidence>
<protein>
    <submittedName>
        <fullName evidence="2">Uncharacterized protein</fullName>
    </submittedName>
</protein>
<keyword evidence="3" id="KW-1185">Reference proteome</keyword>
<proteinExistence type="predicted"/>
<sequence>MKSRTNDRLIIFIRHNELKKAPITHQTQNMRDNINSRIRYLGKKFYEVKKIFEQMNIHRDILFQVGKDLEKEFQDIKVGIKLAATSRRMKEALLCWFCDYFYDEIITPNSPILIKLKAAQLQYDINVIQNKIKSSSSVNTSPKTKVADTGKLRKKQKKSEKRNSFALQLKANEEIDNFNFSNIYNDNSDEENSSVSENFVYNFNF</sequence>
<comment type="caution">
    <text evidence="2">The sequence shown here is derived from an EMBL/GenBank/DDBJ whole genome shotgun (WGS) entry which is preliminary data.</text>
</comment>
<organism evidence="2 3">
    <name type="scientific">Tritrichomonas musculus</name>
    <dbReference type="NCBI Taxonomy" id="1915356"/>
    <lineage>
        <taxon>Eukaryota</taxon>
        <taxon>Metamonada</taxon>
        <taxon>Parabasalia</taxon>
        <taxon>Tritrichomonadida</taxon>
        <taxon>Tritrichomonadidae</taxon>
        <taxon>Tritrichomonas</taxon>
    </lineage>
</organism>
<accession>A0ABR2KG31</accession>